<organism evidence="1 2">
    <name type="scientific">Orbus hercynius</name>
    <dbReference type="NCBI Taxonomy" id="593135"/>
    <lineage>
        <taxon>Bacteria</taxon>
        <taxon>Pseudomonadati</taxon>
        <taxon>Pseudomonadota</taxon>
        <taxon>Gammaproteobacteria</taxon>
        <taxon>Orbales</taxon>
        <taxon>Orbaceae</taxon>
        <taxon>Orbus</taxon>
    </lineage>
</organism>
<dbReference type="InterPro" id="IPR027417">
    <property type="entry name" value="P-loop_NTPase"/>
</dbReference>
<dbReference type="GO" id="GO:0009432">
    <property type="term" value="P:SOS response"/>
    <property type="evidence" value="ECO:0007669"/>
    <property type="project" value="InterPro"/>
</dbReference>
<dbReference type="Gene3D" id="3.40.50.300">
    <property type="entry name" value="P-loop containing nucleotide triphosphate hydrolases"/>
    <property type="match status" value="1"/>
</dbReference>
<protein>
    <submittedName>
        <fullName evidence="1">Cell division inhibitor SulA</fullName>
    </submittedName>
</protein>
<dbReference type="Proteomes" id="UP000278542">
    <property type="component" value="Unassembled WGS sequence"/>
</dbReference>
<reference evidence="1 2" key="1">
    <citation type="submission" date="2018-10" db="EMBL/GenBank/DDBJ databases">
        <title>Genomic Encyclopedia of Type Strains, Phase IV (KMG-IV): sequencing the most valuable type-strain genomes for metagenomic binning, comparative biology and taxonomic classification.</title>
        <authorList>
            <person name="Goeker M."/>
        </authorList>
    </citation>
    <scope>NUCLEOTIDE SEQUENCE [LARGE SCALE GENOMIC DNA]</scope>
    <source>
        <strain evidence="1 2">DSM 22228</strain>
    </source>
</reference>
<keyword evidence="2" id="KW-1185">Reference proteome</keyword>
<keyword evidence="1" id="KW-0131">Cell cycle</keyword>
<dbReference type="InterPro" id="IPR004596">
    <property type="entry name" value="Cell_div_suppressor_SulA"/>
</dbReference>
<sequence>MLRINKLKLANQIYLAKKNQLDSIGFDTPLQQVLQQQTLLLRLLNQQHKWQLWLSTRPMLQRRWIKQAGLQEKKVVHLSNVNRLNMISIVEKALLSKTSSYIVACIDDPLSENDTYRLQQAVKSSGTHLFLIDSHYSTYNKFMTMSLAVNPIH</sequence>
<dbReference type="SUPFAM" id="SSF52540">
    <property type="entry name" value="P-loop containing nucleoside triphosphate hydrolases"/>
    <property type="match status" value="1"/>
</dbReference>
<accession>A0A495RJJ2</accession>
<dbReference type="AlphaFoldDB" id="A0A495RJJ2"/>
<comment type="caution">
    <text evidence="1">The sequence shown here is derived from an EMBL/GenBank/DDBJ whole genome shotgun (WGS) entry which is preliminary data.</text>
</comment>
<evidence type="ECO:0000313" key="1">
    <source>
        <dbReference type="EMBL" id="RKS87501.1"/>
    </source>
</evidence>
<dbReference type="EMBL" id="RBWY01000001">
    <property type="protein sequence ID" value="RKS87501.1"/>
    <property type="molecule type" value="Genomic_DNA"/>
</dbReference>
<keyword evidence="1" id="KW-0132">Cell division</keyword>
<dbReference type="GO" id="GO:0051782">
    <property type="term" value="P:negative regulation of cell division"/>
    <property type="evidence" value="ECO:0007669"/>
    <property type="project" value="InterPro"/>
</dbReference>
<name>A0A495RJJ2_9GAMM</name>
<dbReference type="GO" id="GO:0051301">
    <property type="term" value="P:cell division"/>
    <property type="evidence" value="ECO:0007669"/>
    <property type="project" value="UniProtKB-KW"/>
</dbReference>
<dbReference type="Pfam" id="PF03846">
    <property type="entry name" value="SulA"/>
    <property type="match status" value="1"/>
</dbReference>
<dbReference type="RefSeq" id="WP_121144393.1">
    <property type="nucleotide sequence ID" value="NZ_RBWY01000001.1"/>
</dbReference>
<dbReference type="OrthoDB" id="7066735at2"/>
<evidence type="ECO:0000313" key="2">
    <source>
        <dbReference type="Proteomes" id="UP000278542"/>
    </source>
</evidence>
<proteinExistence type="predicted"/>
<gene>
    <name evidence="1" type="ORF">DES39_0735</name>
</gene>